<feature type="region of interest" description="Disordered" evidence="1">
    <location>
        <begin position="1"/>
        <end position="23"/>
    </location>
</feature>
<dbReference type="Proteomes" id="UP000503312">
    <property type="component" value="Chromosome"/>
</dbReference>
<dbReference type="AlphaFoldDB" id="A0A6M9PYC2"/>
<organism evidence="2 3">
    <name type="scientific">Polynucleobacter tropicus</name>
    <dbReference type="NCBI Taxonomy" id="1743174"/>
    <lineage>
        <taxon>Bacteria</taxon>
        <taxon>Pseudomonadati</taxon>
        <taxon>Pseudomonadota</taxon>
        <taxon>Betaproteobacteria</taxon>
        <taxon>Burkholderiales</taxon>
        <taxon>Burkholderiaceae</taxon>
        <taxon>Polynucleobacter</taxon>
    </lineage>
</organism>
<evidence type="ECO:0000313" key="3">
    <source>
        <dbReference type="Proteomes" id="UP000503312"/>
    </source>
</evidence>
<evidence type="ECO:0000256" key="1">
    <source>
        <dbReference type="SAM" id="MobiDB-lite"/>
    </source>
</evidence>
<protein>
    <submittedName>
        <fullName evidence="2">Uncharacterized protein</fullName>
    </submittedName>
</protein>
<dbReference type="RefSeq" id="WP_173955371.1">
    <property type="nucleotide sequence ID" value="NZ_CP028942.1"/>
</dbReference>
<sequence>MDDLVYTKYKKPQPSPADDSTPSLVQLQEKQERELIEISQIRFGIKGGSVNINLTSLQFNPSMGEGDVFKVLLGAPENERADQVLYGLAKGNLTASMANKILASLALLGKFKKIKID</sequence>
<name>A0A6M9PYC2_9BURK</name>
<reference evidence="2 3" key="1">
    <citation type="submission" date="2018-04" db="EMBL/GenBank/DDBJ databases">
        <title>Polynucleobacter sp. UH21B genome.</title>
        <authorList>
            <person name="Hahn M.W."/>
        </authorList>
    </citation>
    <scope>NUCLEOTIDE SEQUENCE [LARGE SCALE GENOMIC DNA]</scope>
    <source>
        <strain evidence="2 3">MWH-UH21B</strain>
    </source>
</reference>
<gene>
    <name evidence="2" type="ORF">DCO17_03200</name>
</gene>
<evidence type="ECO:0000313" key="2">
    <source>
        <dbReference type="EMBL" id="QKM64328.1"/>
    </source>
</evidence>
<accession>A0A6M9PYC2</accession>
<keyword evidence="3" id="KW-1185">Reference proteome</keyword>
<dbReference type="EMBL" id="CP028942">
    <property type="protein sequence ID" value="QKM64328.1"/>
    <property type="molecule type" value="Genomic_DNA"/>
</dbReference>
<dbReference type="KEGG" id="ptrp:DCO17_03200"/>
<proteinExistence type="predicted"/>